<organism evidence="2 3">
    <name type="scientific">Mesorhizobium tianshanense</name>
    <dbReference type="NCBI Taxonomy" id="39844"/>
    <lineage>
        <taxon>Bacteria</taxon>
        <taxon>Pseudomonadati</taxon>
        <taxon>Pseudomonadota</taxon>
        <taxon>Alphaproteobacteria</taxon>
        <taxon>Hyphomicrobiales</taxon>
        <taxon>Phyllobacteriaceae</taxon>
        <taxon>Mesorhizobium</taxon>
    </lineage>
</organism>
<reference evidence="2 3" key="1">
    <citation type="journal article" date="2015" name="Stand. Genomic Sci.">
        <title>Genomic Encyclopedia of Bacterial and Archaeal Type Strains, Phase III: the genomes of soil and plant-associated and newly described type strains.</title>
        <authorList>
            <person name="Whitman W.B."/>
            <person name="Woyke T."/>
            <person name="Klenk H.P."/>
            <person name="Zhou Y."/>
            <person name="Lilburn T.G."/>
            <person name="Beck B.J."/>
            <person name="De Vos P."/>
            <person name="Vandamme P."/>
            <person name="Eisen J.A."/>
            <person name="Garrity G."/>
            <person name="Hugenholtz P."/>
            <person name="Kyrpides N.C."/>
        </authorList>
    </citation>
    <scope>NUCLEOTIDE SEQUENCE [LARGE SCALE GENOMIC DNA]</scope>
    <source>
        <strain evidence="2 3">CGMCC 1.2546</strain>
    </source>
</reference>
<evidence type="ECO:0000313" key="3">
    <source>
        <dbReference type="Proteomes" id="UP000317122"/>
    </source>
</evidence>
<dbReference type="AlphaFoldDB" id="A0A562NCB5"/>
<keyword evidence="1" id="KW-0812">Transmembrane</keyword>
<dbReference type="Proteomes" id="UP000317122">
    <property type="component" value="Unassembled WGS sequence"/>
</dbReference>
<evidence type="ECO:0000313" key="2">
    <source>
        <dbReference type="EMBL" id="TWI29764.1"/>
    </source>
</evidence>
<sequence length="61" mass="6536">MTDNKPTTDVTKDWQATQGQKSGATRLRLFAALSWIVAIGGEIAGIVLFTSTSSTTETCRC</sequence>
<comment type="caution">
    <text evidence="2">The sequence shown here is derived from an EMBL/GenBank/DDBJ whole genome shotgun (WGS) entry which is preliminary data.</text>
</comment>
<dbReference type="EMBL" id="VLKT01000034">
    <property type="protein sequence ID" value="TWI29764.1"/>
    <property type="molecule type" value="Genomic_DNA"/>
</dbReference>
<proteinExistence type="predicted"/>
<keyword evidence="3" id="KW-1185">Reference proteome</keyword>
<evidence type="ECO:0000256" key="1">
    <source>
        <dbReference type="SAM" id="Phobius"/>
    </source>
</evidence>
<protein>
    <submittedName>
        <fullName evidence="2">Uncharacterized protein</fullName>
    </submittedName>
</protein>
<dbReference type="RefSeq" id="WP_240547209.1">
    <property type="nucleotide sequence ID" value="NZ_BSPF01000108.1"/>
</dbReference>
<keyword evidence="1" id="KW-1133">Transmembrane helix</keyword>
<name>A0A562NCB5_9HYPH</name>
<gene>
    <name evidence="2" type="ORF">IQ26_04878</name>
</gene>
<feature type="transmembrane region" description="Helical" evidence="1">
    <location>
        <begin position="29"/>
        <end position="49"/>
    </location>
</feature>
<accession>A0A562NCB5</accession>
<keyword evidence="1" id="KW-0472">Membrane</keyword>